<evidence type="ECO:0000313" key="2">
    <source>
        <dbReference type="WBParaSite" id="RSKR_0000505700.1"/>
    </source>
</evidence>
<evidence type="ECO:0000313" key="1">
    <source>
        <dbReference type="Proteomes" id="UP000095286"/>
    </source>
</evidence>
<accession>A0AC35TX01</accession>
<dbReference type="Proteomes" id="UP000095286">
    <property type="component" value="Unplaced"/>
</dbReference>
<name>A0AC35TX01_9BILA</name>
<protein>
    <submittedName>
        <fullName evidence="2">Rap-GAP domain-containing protein</fullName>
    </submittedName>
</protein>
<organism evidence="1 2">
    <name type="scientific">Rhabditophanes sp. KR3021</name>
    <dbReference type="NCBI Taxonomy" id="114890"/>
    <lineage>
        <taxon>Eukaryota</taxon>
        <taxon>Metazoa</taxon>
        <taxon>Ecdysozoa</taxon>
        <taxon>Nematoda</taxon>
        <taxon>Chromadorea</taxon>
        <taxon>Rhabditida</taxon>
        <taxon>Tylenchina</taxon>
        <taxon>Panagrolaimomorpha</taxon>
        <taxon>Strongyloidoidea</taxon>
        <taxon>Alloionematidae</taxon>
        <taxon>Rhabditophanes</taxon>
    </lineage>
</organism>
<proteinExistence type="predicted"/>
<dbReference type="WBParaSite" id="RSKR_0000505700.1">
    <property type="protein sequence ID" value="RSKR_0000505700.1"/>
    <property type="gene ID" value="RSKR_0000505700"/>
</dbReference>
<sequence length="964" mass="107103">MEPDTTSLGKTDIRPPYPLICAFHDCHSLAAAWDLGPPTTMFEATRPTGASQARSPSEEDCGDGKRNALLASCPAFRNEIGLEPTRHLSLSRRSVSTFSTYQSNLPKVTNQKNKSAISSLSDECTETWMREHTAAEAGVLEDVSNVYLGGRLCALRQSKIIIEPQDIGSYYFRHCFTGRAHLDFFGIDDVLGPVAISIVKEISEKGHLRQGFSAAQKGFYRVIVRISDLLTMRVAVPEDSITESAHDKPNRSVMRELIEIVCPQVQFACLRPAIPNPAKVEEMLLKVDEQPIYTRYKIGILLCKANQSTEEQMYNNEESTPALDEFLEFLGNKIKLKGFDQYKGGLDTRADTTGTHSIYTEYQAHEIMFHVSTMLPFTPNNRQQLLRKRHIGNDMVTIIFQEPDALPFSPITVRSHFQHVFIIVRVNNPCTDNVTYSIAVSRAKDVPVFGPVIPASASFGKCTEFHDFLLTKIINAENAVHRSKKFSAMAARARRESLKDLAENYVVAHSNEGPSRIASRFLGGSVKRKERTIPRPIMDSNLRGAVSWLIEVHDYSLNQRVQCVLGISAESIALLEMPTGVCIFFTPTHSVLGWASSENSIKLYYDHGEMLLFRVLSSDGCDREANTLVKRLAGVTNGDEAKEMILRRQKTSDSLGFHIQDEGVVTDVEMYHAAWKAGVRQGSRIVEIDNLSVATMSLDQMVALLSEKSLTKIMVIAPSADGSPRRGCEDPNCPAVKDQDALLLTPETFAKQPLTYQEMFKTRNQELPHSPNGSPSNSFEERMGTMRTSNSQLNQDNSIWAKDRSISLNDYPDPGLSTLGMPALRSPSINPLSYNSGTPDSCSHKALNRTQSDEILVSNVPSLTSQSNVGLCGQNSSEAIQSLGSPSELGTNITSGAGDFNQRCFMRLQRLLKEKKEQDCLIESLKADLSMERQAHEETRHRLAVLQILCDNAQLTVPETDEEL</sequence>
<reference evidence="2" key="1">
    <citation type="submission" date="2016-11" db="UniProtKB">
        <authorList>
            <consortium name="WormBaseParasite"/>
        </authorList>
    </citation>
    <scope>IDENTIFICATION</scope>
    <source>
        <strain evidence="2">KR3021</strain>
    </source>
</reference>